<sequence length="479" mass="52416">MSLVAYAASSDEESENEDDNTGPQVELIKPQSTTNTTGTAALPVKEKLFNGHISDEDDDFVPQEASLQQLKITSGRLSLALPKPKVAFEEIQEEDVNEQVTLPFAKLPMPRAAAVGKVFIEEKDDEFLHKKPVPIEGDALEKPPPPPVKERVKISIPSLRDFSDVDKEKAEKLKNKDTKPNMPKGCGLLSLLPQAKSERNFAKSSSAEAAKPTTNTATTPKSTSTMPQPRATAPAFVPDTVKHRRAAHNTEGVDGVKSSAKKPLPNTQGASVAQNQQKKPSAALVNVSDSDEDDDEGSGDFFSLNTEQKLPEVSSNEISALVAKRAAKMVEASGKYLDEMAARDAAEAAEAEAARLQDEQMLHAQKRYHEQQLDPEAMDALVGKNAKRRRKETKDIQVIDISGSQVLPDREEWMRTALASSTTFQPTGVLTDEEPVAGTRRKHQITYLAHKAKANEAELQAMWSANRQTRRATQSKYGF</sequence>
<feature type="compositionally biased region" description="Basic and acidic residues" evidence="2">
    <location>
        <begin position="161"/>
        <end position="179"/>
    </location>
</feature>
<dbReference type="Pfam" id="PF10253">
    <property type="entry name" value="PRCC"/>
    <property type="match status" value="1"/>
</dbReference>
<proteinExistence type="predicted"/>
<dbReference type="PANTHER" id="PTHR13621">
    <property type="entry name" value="PROLINE-RICH PROTEIN PRCC"/>
    <property type="match status" value="1"/>
</dbReference>
<reference evidence="4" key="1">
    <citation type="submission" date="2025-08" db="UniProtKB">
        <authorList>
            <consortium name="RefSeq"/>
        </authorList>
    </citation>
    <scope>IDENTIFICATION</scope>
    <source>
        <strain evidence="4">MV-25-SWS-2005</strain>
        <tissue evidence="4">Whole body</tissue>
    </source>
</reference>
<feature type="coiled-coil region" evidence="1">
    <location>
        <begin position="339"/>
        <end position="366"/>
    </location>
</feature>
<feature type="compositionally biased region" description="Polar residues" evidence="2">
    <location>
        <begin position="30"/>
        <end position="39"/>
    </location>
</feature>
<feature type="region of interest" description="Disordered" evidence="2">
    <location>
        <begin position="1"/>
        <end position="41"/>
    </location>
</feature>
<protein>
    <submittedName>
        <fullName evidence="4">Proline-rich protein PRCC</fullName>
    </submittedName>
</protein>
<dbReference type="PANTHER" id="PTHR13621:SF2">
    <property type="entry name" value="PROLINE-RICH PROTEIN PRCC"/>
    <property type="match status" value="1"/>
</dbReference>
<feature type="compositionally biased region" description="Acidic residues" evidence="2">
    <location>
        <begin position="10"/>
        <end position="20"/>
    </location>
</feature>
<dbReference type="Proteomes" id="UP000001819">
    <property type="component" value="Chromosome X"/>
</dbReference>
<keyword evidence="1" id="KW-0175">Coiled coil</keyword>
<dbReference type="GO" id="GO:0005634">
    <property type="term" value="C:nucleus"/>
    <property type="evidence" value="ECO:0007669"/>
    <property type="project" value="TreeGrafter"/>
</dbReference>
<dbReference type="InParanoid" id="A0A6I8UDH3"/>
<accession>A0A6I8UDH3</accession>
<dbReference type="InterPro" id="IPR018800">
    <property type="entry name" value="PRCC"/>
</dbReference>
<dbReference type="KEGG" id="dpo:4813511"/>
<evidence type="ECO:0000256" key="2">
    <source>
        <dbReference type="SAM" id="MobiDB-lite"/>
    </source>
</evidence>
<dbReference type="RefSeq" id="XP_001353724.2">
    <property type="nucleotide sequence ID" value="XM_001353688.4"/>
</dbReference>
<feature type="region of interest" description="Disordered" evidence="2">
    <location>
        <begin position="130"/>
        <end position="309"/>
    </location>
</feature>
<dbReference type="ExpressionAtlas" id="A0A6I8UDH3">
    <property type="expression patterns" value="baseline"/>
</dbReference>
<evidence type="ECO:0000313" key="3">
    <source>
        <dbReference type="Proteomes" id="UP000001819"/>
    </source>
</evidence>
<feature type="compositionally biased region" description="Low complexity" evidence="2">
    <location>
        <begin position="210"/>
        <end position="225"/>
    </location>
</feature>
<dbReference type="AlphaFoldDB" id="A0A6I8UDH3"/>
<name>A0A6I8UDH3_DROPS</name>
<evidence type="ECO:0000313" key="4">
    <source>
        <dbReference type="RefSeq" id="XP_001353724.2"/>
    </source>
</evidence>
<feature type="compositionally biased region" description="Polar residues" evidence="2">
    <location>
        <begin position="265"/>
        <end position="279"/>
    </location>
</feature>
<gene>
    <name evidence="4" type="primary">LOC4813511</name>
</gene>
<evidence type="ECO:0000256" key="1">
    <source>
        <dbReference type="SAM" id="Coils"/>
    </source>
</evidence>
<dbReference type="FunCoup" id="A0A6I8UDH3">
    <property type="interactions" value="2159"/>
</dbReference>
<organism evidence="3 4">
    <name type="scientific">Drosophila pseudoobscura pseudoobscura</name>
    <name type="common">Fruit fly</name>
    <dbReference type="NCBI Taxonomy" id="46245"/>
    <lineage>
        <taxon>Eukaryota</taxon>
        <taxon>Metazoa</taxon>
        <taxon>Ecdysozoa</taxon>
        <taxon>Arthropoda</taxon>
        <taxon>Hexapoda</taxon>
        <taxon>Insecta</taxon>
        <taxon>Pterygota</taxon>
        <taxon>Neoptera</taxon>
        <taxon>Endopterygota</taxon>
        <taxon>Diptera</taxon>
        <taxon>Brachycera</taxon>
        <taxon>Muscomorpha</taxon>
        <taxon>Ephydroidea</taxon>
        <taxon>Drosophilidae</taxon>
        <taxon>Drosophila</taxon>
        <taxon>Sophophora</taxon>
    </lineage>
</organism>
<feature type="compositionally biased region" description="Acidic residues" evidence="2">
    <location>
        <begin position="289"/>
        <end position="298"/>
    </location>
</feature>
<keyword evidence="3" id="KW-1185">Reference proteome</keyword>